<dbReference type="GO" id="GO:0050660">
    <property type="term" value="F:flavin adenine dinucleotide binding"/>
    <property type="evidence" value="ECO:0007669"/>
    <property type="project" value="InterPro"/>
</dbReference>
<gene>
    <name evidence="7" type="ORF">GGR37_002559</name>
</gene>
<organism evidence="7 8">
    <name type="scientific">Novosphingobium taihuense</name>
    <dbReference type="NCBI Taxonomy" id="260085"/>
    <lineage>
        <taxon>Bacteria</taxon>
        <taxon>Pseudomonadati</taxon>
        <taxon>Pseudomonadota</taxon>
        <taxon>Alphaproteobacteria</taxon>
        <taxon>Sphingomonadales</taxon>
        <taxon>Sphingomonadaceae</taxon>
        <taxon>Novosphingobium</taxon>
    </lineage>
</organism>
<dbReference type="PANTHER" id="PTHR11552">
    <property type="entry name" value="GLUCOSE-METHANOL-CHOLINE GMC OXIDOREDUCTASE"/>
    <property type="match status" value="1"/>
</dbReference>
<dbReference type="EMBL" id="JACHOA010000004">
    <property type="protein sequence ID" value="MBB4614273.1"/>
    <property type="molecule type" value="Genomic_DNA"/>
</dbReference>
<keyword evidence="4 5" id="KW-0274">FAD</keyword>
<accession>A0A7W7AC30</accession>
<proteinExistence type="inferred from homology"/>
<keyword evidence="3" id="KW-0285">Flavoprotein</keyword>
<feature type="domain" description="Glucose-methanol-choline oxidoreductase N-terminal" evidence="6">
    <location>
        <begin position="254"/>
        <end position="268"/>
    </location>
</feature>
<dbReference type="RefSeq" id="WP_144904077.1">
    <property type="nucleotide sequence ID" value="NZ_JACHOA010000004.1"/>
</dbReference>
<dbReference type="SUPFAM" id="SSF54373">
    <property type="entry name" value="FAD-linked reductases, C-terminal domain"/>
    <property type="match status" value="1"/>
</dbReference>
<dbReference type="InterPro" id="IPR000172">
    <property type="entry name" value="GMC_OxRdtase_N"/>
</dbReference>
<dbReference type="EC" id="1.1.99.1" evidence="7"/>
<comment type="similarity">
    <text evidence="2">Belongs to the GMC oxidoreductase family.</text>
</comment>
<name>A0A7W7AC30_9SPHN</name>
<evidence type="ECO:0000313" key="7">
    <source>
        <dbReference type="EMBL" id="MBB4614273.1"/>
    </source>
</evidence>
<protein>
    <submittedName>
        <fullName evidence="7">Choline dehydrogenase</fullName>
        <ecNumber evidence="7">1.1.99.1</ecNumber>
    </submittedName>
</protein>
<dbReference type="Gene3D" id="3.50.50.60">
    <property type="entry name" value="FAD/NAD(P)-binding domain"/>
    <property type="match status" value="1"/>
</dbReference>
<reference evidence="7 8" key="1">
    <citation type="submission" date="2020-08" db="EMBL/GenBank/DDBJ databases">
        <title>Genomic Encyclopedia of Type Strains, Phase IV (KMG-IV): sequencing the most valuable type-strain genomes for metagenomic binning, comparative biology and taxonomic classification.</title>
        <authorList>
            <person name="Goeker M."/>
        </authorList>
    </citation>
    <scope>NUCLEOTIDE SEQUENCE [LARGE SCALE GENOMIC DNA]</scope>
    <source>
        <strain evidence="7 8">DSM 17507</strain>
    </source>
</reference>
<dbReference type="PANTHER" id="PTHR11552:SF147">
    <property type="entry name" value="CHOLINE DEHYDROGENASE, MITOCHONDRIAL"/>
    <property type="match status" value="1"/>
</dbReference>
<evidence type="ECO:0000313" key="8">
    <source>
        <dbReference type="Proteomes" id="UP000538566"/>
    </source>
</evidence>
<comment type="cofactor">
    <cofactor evidence="1 5">
        <name>FAD</name>
        <dbReference type="ChEBI" id="CHEBI:57692"/>
    </cofactor>
</comment>
<dbReference type="InterPro" id="IPR036188">
    <property type="entry name" value="FAD/NAD-bd_sf"/>
</dbReference>
<dbReference type="Pfam" id="PF05199">
    <property type="entry name" value="GMC_oxred_C"/>
    <property type="match status" value="1"/>
</dbReference>
<dbReference type="InterPro" id="IPR007867">
    <property type="entry name" value="GMC_OxRtase_C"/>
</dbReference>
<feature type="binding site" evidence="5">
    <location>
        <begin position="93"/>
        <end position="96"/>
    </location>
    <ligand>
        <name>FAD</name>
        <dbReference type="ChEBI" id="CHEBI:57692"/>
    </ligand>
</feature>
<evidence type="ECO:0000256" key="5">
    <source>
        <dbReference type="PIRSR" id="PIRSR000137-2"/>
    </source>
</evidence>
<sequence length="529" mass="57132">MEEMPDYVIAGAGSAGAVLAARLTEDPDVRVLLIEAGKDRSSNLFVRMPAGSFLMMGNKSFDWAYKTEPDPSLGGRSLAWAGGKMLGGSSSINGMVYVRGNRQDYTRWVGCGAEGWDWADMLPYFKKAENFQDAPSQWHGSLGPLRVGLQNARHPLADAVIAAFVENGVPHKPDYCDGDQFGVYENFTTAPGGLRSSTASSYLADARKRPNLRIMTETLVDHVLIEQGKATGLRVHRNGITSDISARRVLVCAGAIQSPAILMRSGIGPAADLAAMGIPVVSDRPVGQNLQDHCGIGFSKLVDVATYNSPFGPFTIARNLARWMLTRKGPMASAAVQVMAGVRSSPDLDEPDICVSFLPLAIDLTSGKGRMHEKPGISLGGHCMRPDSRGELRLRSRNPNDAPVIDHRHLGDERDVIRLIAFCKFLENVFESKHLASHVVANNSPAEMPRTDAEWEAVIRETAVVGYHSVGTCRMGGEDAVLDPELRVRGVANLRVIDASVMPLLISGNTNATTIAIAERAADLLRSQH</sequence>
<dbReference type="OrthoDB" id="9785276at2"/>
<dbReference type="SUPFAM" id="SSF51905">
    <property type="entry name" value="FAD/NAD(P)-binding domain"/>
    <property type="match status" value="1"/>
</dbReference>
<evidence type="ECO:0000256" key="3">
    <source>
        <dbReference type="ARBA" id="ARBA00022630"/>
    </source>
</evidence>
<evidence type="ECO:0000256" key="2">
    <source>
        <dbReference type="ARBA" id="ARBA00010790"/>
    </source>
</evidence>
<dbReference type="Gene3D" id="3.30.560.10">
    <property type="entry name" value="Glucose Oxidase, domain 3"/>
    <property type="match status" value="1"/>
</dbReference>
<comment type="caution">
    <text evidence="7">The sequence shown here is derived from an EMBL/GenBank/DDBJ whole genome shotgun (WGS) entry which is preliminary data.</text>
</comment>
<evidence type="ECO:0000256" key="1">
    <source>
        <dbReference type="ARBA" id="ARBA00001974"/>
    </source>
</evidence>
<dbReference type="AlphaFoldDB" id="A0A7W7AC30"/>
<dbReference type="InterPro" id="IPR012132">
    <property type="entry name" value="GMC_OxRdtase"/>
</dbReference>
<dbReference type="Proteomes" id="UP000538566">
    <property type="component" value="Unassembled WGS sequence"/>
</dbReference>
<evidence type="ECO:0000256" key="4">
    <source>
        <dbReference type="ARBA" id="ARBA00022827"/>
    </source>
</evidence>
<dbReference type="PIRSF" id="PIRSF000137">
    <property type="entry name" value="Alcohol_oxidase"/>
    <property type="match status" value="1"/>
</dbReference>
<dbReference type="PROSITE" id="PS00624">
    <property type="entry name" value="GMC_OXRED_2"/>
    <property type="match status" value="1"/>
</dbReference>
<dbReference type="Pfam" id="PF00732">
    <property type="entry name" value="GMC_oxred_N"/>
    <property type="match status" value="1"/>
</dbReference>
<evidence type="ECO:0000259" key="6">
    <source>
        <dbReference type="PROSITE" id="PS00624"/>
    </source>
</evidence>
<keyword evidence="7" id="KW-0560">Oxidoreductase</keyword>
<dbReference type="GO" id="GO:0008812">
    <property type="term" value="F:choline dehydrogenase activity"/>
    <property type="evidence" value="ECO:0007669"/>
    <property type="project" value="UniProtKB-EC"/>
</dbReference>
<keyword evidence="8" id="KW-1185">Reference proteome</keyword>
<feature type="binding site" evidence="5">
    <location>
        <position position="220"/>
    </location>
    <ligand>
        <name>FAD</name>
        <dbReference type="ChEBI" id="CHEBI:57692"/>
    </ligand>
</feature>